<dbReference type="EMBL" id="JARJCW010000001">
    <property type="protein sequence ID" value="KAJ7230236.1"/>
    <property type="molecule type" value="Genomic_DNA"/>
</dbReference>
<comment type="caution">
    <text evidence="2">The sequence shown here is derived from an EMBL/GenBank/DDBJ whole genome shotgun (WGS) entry which is preliminary data.</text>
</comment>
<feature type="compositionally biased region" description="Basic and acidic residues" evidence="1">
    <location>
        <begin position="1"/>
        <end position="11"/>
    </location>
</feature>
<feature type="compositionally biased region" description="Polar residues" evidence="1">
    <location>
        <begin position="78"/>
        <end position="87"/>
    </location>
</feature>
<accession>A0AAD6YV79</accession>
<reference evidence="2" key="1">
    <citation type="submission" date="2023-03" db="EMBL/GenBank/DDBJ databases">
        <title>Massive genome expansion in bonnet fungi (Mycena s.s.) driven by repeated elements and novel gene families across ecological guilds.</title>
        <authorList>
            <consortium name="Lawrence Berkeley National Laboratory"/>
            <person name="Harder C.B."/>
            <person name="Miyauchi S."/>
            <person name="Viragh M."/>
            <person name="Kuo A."/>
            <person name="Thoen E."/>
            <person name="Andreopoulos B."/>
            <person name="Lu D."/>
            <person name="Skrede I."/>
            <person name="Drula E."/>
            <person name="Henrissat B."/>
            <person name="Morin E."/>
            <person name="Kohler A."/>
            <person name="Barry K."/>
            <person name="LaButti K."/>
            <person name="Morin E."/>
            <person name="Salamov A."/>
            <person name="Lipzen A."/>
            <person name="Mereny Z."/>
            <person name="Hegedus B."/>
            <person name="Baldrian P."/>
            <person name="Stursova M."/>
            <person name="Weitz H."/>
            <person name="Taylor A."/>
            <person name="Grigoriev I.V."/>
            <person name="Nagy L.G."/>
            <person name="Martin F."/>
            <person name="Kauserud H."/>
        </authorList>
    </citation>
    <scope>NUCLEOTIDE SEQUENCE</scope>
    <source>
        <strain evidence="2">9144</strain>
    </source>
</reference>
<feature type="region of interest" description="Disordered" evidence="1">
    <location>
        <begin position="1"/>
        <end position="89"/>
    </location>
</feature>
<evidence type="ECO:0000256" key="1">
    <source>
        <dbReference type="SAM" id="MobiDB-lite"/>
    </source>
</evidence>
<feature type="compositionally biased region" description="Polar residues" evidence="1">
    <location>
        <begin position="43"/>
        <end position="56"/>
    </location>
</feature>
<name>A0AAD6YV79_9AGAR</name>
<dbReference type="Proteomes" id="UP001219525">
    <property type="component" value="Unassembled WGS sequence"/>
</dbReference>
<protein>
    <submittedName>
        <fullName evidence="2">Uncharacterized protein</fullName>
    </submittedName>
</protein>
<gene>
    <name evidence="2" type="ORF">GGX14DRAFT_384188</name>
</gene>
<organism evidence="2 3">
    <name type="scientific">Mycena pura</name>
    <dbReference type="NCBI Taxonomy" id="153505"/>
    <lineage>
        <taxon>Eukaryota</taxon>
        <taxon>Fungi</taxon>
        <taxon>Dikarya</taxon>
        <taxon>Basidiomycota</taxon>
        <taxon>Agaricomycotina</taxon>
        <taxon>Agaricomycetes</taxon>
        <taxon>Agaricomycetidae</taxon>
        <taxon>Agaricales</taxon>
        <taxon>Marasmiineae</taxon>
        <taxon>Mycenaceae</taxon>
        <taxon>Mycena</taxon>
    </lineage>
</organism>
<proteinExistence type="predicted"/>
<feature type="compositionally biased region" description="Basic and acidic residues" evidence="1">
    <location>
        <begin position="31"/>
        <end position="42"/>
    </location>
</feature>
<evidence type="ECO:0000313" key="2">
    <source>
        <dbReference type="EMBL" id="KAJ7230236.1"/>
    </source>
</evidence>
<dbReference type="AlphaFoldDB" id="A0AAD6YV79"/>
<keyword evidence="3" id="KW-1185">Reference proteome</keyword>
<sequence>MAHKHPLDHGMRMTVAAGGKTGPGVINNELEQLKGQHRHSENGETQTGLCNHQSQRGPVPNSPTSPHSSSTSDATRYRTPSISNMTEGPQECRNIAETLIHAISQDEIYRATEQSKAMEAERSPLVSAIAAKLCASIPLLDALRNKDHHLDSASNAEQRRLVQLIRAVETSMGEVALSELSFASMIFMQELDMFESTSPHDYSELEIAKRTLRSLENSALGDHSIQQFYMAIRHRIGGAMWFLEYQHFNTASLLPLFGSLGTHVPEFPDLDADGPSDTLTKLLNEHAVSVEVRADAAGRAALVNKVAEMARITNIHLLREVVENLIPKFLTRILSAADLLAQCIQAVSDMEELKNGIAIQSRFLRLLYQVTAAYVSVGNPLACALVPFSVITAAQANLASLRDNLSFYNLDQTTKACEGAKQDFEDGVKMSTYHDSSLSGSGSDSEKDPVRLVWRRRCREHVADGMHLLQTSTQTTSSISSLRELQFEVVGRWAEMLLKRNEHQLDHICYRRSSSTSAAGTNSGLTKSPVTSPVDDLNPFTCSSDLSHNCTDGLFKSATRTSYCYKVSCHAARSQSPGYLAGYYHWHLVEAVEAAEHDRYPEPTRQWEGLGGVGGYAREQVVDVVWRSLTNTDSDSRLTKAQYAIATQVNIITSLANTFLPGCGAAWGLHPVARASITGCSFWASHYSR</sequence>
<feature type="compositionally biased region" description="Low complexity" evidence="1">
    <location>
        <begin position="62"/>
        <end position="72"/>
    </location>
</feature>
<evidence type="ECO:0000313" key="3">
    <source>
        <dbReference type="Proteomes" id="UP001219525"/>
    </source>
</evidence>